<keyword evidence="3 6" id="KW-0812">Transmembrane</keyword>
<keyword evidence="4 6" id="KW-1133">Transmembrane helix</keyword>
<evidence type="ECO:0000256" key="5">
    <source>
        <dbReference type="ARBA" id="ARBA00023136"/>
    </source>
</evidence>
<evidence type="ECO:0000256" key="3">
    <source>
        <dbReference type="ARBA" id="ARBA00022692"/>
    </source>
</evidence>
<dbReference type="Pfam" id="PF02687">
    <property type="entry name" value="FtsX"/>
    <property type="match status" value="2"/>
</dbReference>
<feature type="domain" description="ABC3 transporter permease C-terminal" evidence="7">
    <location>
        <begin position="766"/>
        <end position="878"/>
    </location>
</feature>
<evidence type="ECO:0000256" key="2">
    <source>
        <dbReference type="ARBA" id="ARBA00022475"/>
    </source>
</evidence>
<keyword evidence="2" id="KW-1003">Cell membrane</keyword>
<reference evidence="9 10" key="1">
    <citation type="submission" date="2020-08" db="EMBL/GenBank/DDBJ databases">
        <title>Genomic Encyclopedia of Type Strains, Phase IV (KMG-IV): sequencing the most valuable type-strain genomes for metagenomic binning, comparative biology and taxonomic classification.</title>
        <authorList>
            <person name="Goeker M."/>
        </authorList>
    </citation>
    <scope>NUCLEOTIDE SEQUENCE [LARGE SCALE GENOMIC DNA]</scope>
    <source>
        <strain evidence="9 10">DSM 102044</strain>
    </source>
</reference>
<evidence type="ECO:0000259" key="7">
    <source>
        <dbReference type="Pfam" id="PF02687"/>
    </source>
</evidence>
<dbReference type="RefSeq" id="WP_184494443.1">
    <property type="nucleotide sequence ID" value="NZ_JACIJO010000001.1"/>
</dbReference>
<dbReference type="Proteomes" id="UP000588604">
    <property type="component" value="Unassembled WGS sequence"/>
</dbReference>
<evidence type="ECO:0000256" key="6">
    <source>
        <dbReference type="SAM" id="Phobius"/>
    </source>
</evidence>
<dbReference type="Pfam" id="PF12704">
    <property type="entry name" value="MacB_PCD"/>
    <property type="match status" value="2"/>
</dbReference>
<feature type="domain" description="MacB-like periplasmic core" evidence="8">
    <location>
        <begin position="531"/>
        <end position="703"/>
    </location>
</feature>
<evidence type="ECO:0000259" key="8">
    <source>
        <dbReference type="Pfam" id="PF12704"/>
    </source>
</evidence>
<feature type="transmembrane region" description="Helical" evidence="6">
    <location>
        <begin position="467"/>
        <end position="491"/>
    </location>
</feature>
<dbReference type="InterPro" id="IPR047699">
    <property type="entry name" value="Permease_put_prefix"/>
</dbReference>
<feature type="transmembrane region" description="Helical" evidence="6">
    <location>
        <begin position="517"/>
        <end position="538"/>
    </location>
</feature>
<feature type="transmembrane region" description="Helical" evidence="6">
    <location>
        <begin position="848"/>
        <end position="868"/>
    </location>
</feature>
<evidence type="ECO:0000256" key="1">
    <source>
        <dbReference type="ARBA" id="ARBA00004651"/>
    </source>
</evidence>
<feature type="transmembrane region" description="Helical" evidence="6">
    <location>
        <begin position="374"/>
        <end position="396"/>
    </location>
</feature>
<feature type="transmembrane region" description="Helical" evidence="6">
    <location>
        <begin position="765"/>
        <end position="787"/>
    </location>
</feature>
<organism evidence="9 10">
    <name type="scientific">Algoriphagus iocasae</name>
    <dbReference type="NCBI Taxonomy" id="1836499"/>
    <lineage>
        <taxon>Bacteria</taxon>
        <taxon>Pseudomonadati</taxon>
        <taxon>Bacteroidota</taxon>
        <taxon>Cytophagia</taxon>
        <taxon>Cytophagales</taxon>
        <taxon>Cyclobacteriaceae</taxon>
        <taxon>Algoriphagus</taxon>
    </lineage>
</organism>
<feature type="transmembrane region" description="Helical" evidence="6">
    <location>
        <begin position="107"/>
        <end position="129"/>
    </location>
</feature>
<evidence type="ECO:0000313" key="10">
    <source>
        <dbReference type="Proteomes" id="UP000588604"/>
    </source>
</evidence>
<keyword evidence="10" id="KW-1185">Reference proteome</keyword>
<dbReference type="GO" id="GO:0022857">
    <property type="term" value="F:transmembrane transporter activity"/>
    <property type="evidence" value="ECO:0007669"/>
    <property type="project" value="TreeGrafter"/>
</dbReference>
<accession>A0A841MTC4</accession>
<protein>
    <submittedName>
        <fullName evidence="9">ABC-type antimicrobial peptide transport system permease subunit</fullName>
    </submittedName>
</protein>
<dbReference type="NCBIfam" id="NF038404">
    <property type="entry name" value="perm_prefix_2"/>
    <property type="match status" value="1"/>
</dbReference>
<proteinExistence type="predicted"/>
<feature type="domain" description="MacB-like periplasmic core" evidence="8">
    <location>
        <begin position="108"/>
        <end position="333"/>
    </location>
</feature>
<dbReference type="InterPro" id="IPR050250">
    <property type="entry name" value="Macrolide_Exporter_MacB"/>
</dbReference>
<dbReference type="InterPro" id="IPR003838">
    <property type="entry name" value="ABC3_permease_C"/>
</dbReference>
<dbReference type="GO" id="GO:0005886">
    <property type="term" value="C:plasma membrane"/>
    <property type="evidence" value="ECO:0007669"/>
    <property type="project" value="UniProtKB-SubCell"/>
</dbReference>
<name>A0A841MTC4_9BACT</name>
<dbReference type="AlphaFoldDB" id="A0A841MTC4"/>
<comment type="subcellular location">
    <subcellularLocation>
        <location evidence="1">Cell membrane</location>
        <topology evidence="1">Multi-pass membrane protein</topology>
    </subcellularLocation>
</comment>
<keyword evidence="5 6" id="KW-0472">Membrane</keyword>
<feature type="transmembrane region" description="Helical" evidence="6">
    <location>
        <begin position="420"/>
        <end position="447"/>
    </location>
</feature>
<dbReference type="PANTHER" id="PTHR30572">
    <property type="entry name" value="MEMBRANE COMPONENT OF TRANSPORTER-RELATED"/>
    <property type="match status" value="1"/>
</dbReference>
<sequence>MEFIIRYGSVMKESRPSPPKTFLAFFQWFCHPRMLDYIEGDLLEVYQSNYKKLGKRKADWKFILDVLLLFRPGIIRPRTQPQHFILFGMYKNYFKISWRNLLKNKQYSLLTIAGLSLSLVICILIFGFIKLHLSYDDFHTDKDKIYRVVTELRSTTNSHSGGVPTPLPVLIKERESFAQKVIRTYSAPNVRITVSDSNGAHHYKEAEGVVFAEPDFFDVFNFPLKAGSAKSALSNPNTVLLTEELAQKYFGEENPIGKSILLDGEYELAVDGVLQDIPANTQFKSGIYVSFSSFKTYMPWLSDDGFWGGISSGMQCYLVLQPHVSPREVEDILSDYTEKYPIGSSDTRAYYSLQPLSDIHFNSMYGGTMERSSLWILTAIGLLLLVTACVNFVNLATARALHRSKEVGVRKVMGGRSSQLFWQFIFETAQISLLAILVALIGAYLVIPMANARFNLNIGLGVFSDRYFIYFLGTLFLLITILAGSYPAIVMGRFKPMAALRGKFSLQNLGGFNTRRALIVGQFVIAQVMIISAVVIMGQMDYVLDAPLGFDKDAIVMVSMGDDSRQNKTALKNELVRIKGVEQVSLCNDAPASENGWMTNIQFGDQTEELDFLTNMKMVDEDYLSTFGLTLVSGRNLTHSDSVREMLVNEALLHRLGVPSPEEALGREITANGGNMKGRIVGVVRDFHGNSFHEQISPTLLTSDLGYYESYAIKLNMEDSKSTLAEIEEVWKRDYPNQPFEFEYLDDRITRFYQNEATTLSAVQLFTGIAILIGAMGLYGLVSFMVVQKTKEVGIRKVMGSSSLEIIWIFGREFTRLILLAFIVAAPVGWFLMKNWLENFEFKIQQGLGLYILTLGFTCVIAAVTIGYQTIRAASVNPANSLRSE</sequence>
<evidence type="ECO:0000256" key="4">
    <source>
        <dbReference type="ARBA" id="ARBA00022989"/>
    </source>
</evidence>
<dbReference type="EMBL" id="JACIJO010000001">
    <property type="protein sequence ID" value="MBB6325868.1"/>
    <property type="molecule type" value="Genomic_DNA"/>
</dbReference>
<gene>
    <name evidence="9" type="ORF">FHS59_001483</name>
</gene>
<feature type="transmembrane region" description="Helical" evidence="6">
    <location>
        <begin position="814"/>
        <end position="833"/>
    </location>
</feature>
<comment type="caution">
    <text evidence="9">The sequence shown here is derived from an EMBL/GenBank/DDBJ whole genome shotgun (WGS) entry which is preliminary data.</text>
</comment>
<dbReference type="InterPro" id="IPR025857">
    <property type="entry name" value="MacB_PCD"/>
</dbReference>
<evidence type="ECO:0000313" key="9">
    <source>
        <dbReference type="EMBL" id="MBB6325868.1"/>
    </source>
</evidence>
<dbReference type="PANTHER" id="PTHR30572:SF18">
    <property type="entry name" value="ABC-TYPE MACROLIDE FAMILY EXPORT SYSTEM PERMEASE COMPONENT 2"/>
    <property type="match status" value="1"/>
</dbReference>
<feature type="domain" description="ABC3 transporter permease C-terminal" evidence="7">
    <location>
        <begin position="380"/>
        <end position="493"/>
    </location>
</feature>